<evidence type="ECO:0000313" key="1">
    <source>
        <dbReference type="EMBL" id="KNE54240.1"/>
    </source>
</evidence>
<keyword evidence="2" id="KW-1185">Reference proteome</keyword>
<accession>A0A0L0RVX4</accession>
<dbReference type="EMBL" id="GG745328">
    <property type="protein sequence ID" value="KNE54240.1"/>
    <property type="molecule type" value="Genomic_DNA"/>
</dbReference>
<evidence type="ECO:0000313" key="2">
    <source>
        <dbReference type="Proteomes" id="UP000054350"/>
    </source>
</evidence>
<protein>
    <submittedName>
        <fullName evidence="1">Uncharacterized protein</fullName>
    </submittedName>
</protein>
<name>A0A0L0RVX4_ALLM3</name>
<reference evidence="1 2" key="1">
    <citation type="submission" date="2009-11" db="EMBL/GenBank/DDBJ databases">
        <title>Annotation of Allomyces macrogynus ATCC 38327.</title>
        <authorList>
            <consortium name="The Broad Institute Genome Sequencing Platform"/>
            <person name="Russ C."/>
            <person name="Cuomo C."/>
            <person name="Burger G."/>
            <person name="Gray M.W."/>
            <person name="Holland P.W.H."/>
            <person name="King N."/>
            <person name="Lang F.B.F."/>
            <person name="Roger A.J."/>
            <person name="Ruiz-Trillo I."/>
            <person name="Young S.K."/>
            <person name="Zeng Q."/>
            <person name="Gargeya S."/>
            <person name="Fitzgerald M."/>
            <person name="Haas B."/>
            <person name="Abouelleil A."/>
            <person name="Alvarado L."/>
            <person name="Arachchi H.M."/>
            <person name="Berlin A."/>
            <person name="Chapman S.B."/>
            <person name="Gearin G."/>
            <person name="Goldberg J."/>
            <person name="Griggs A."/>
            <person name="Gujja S."/>
            <person name="Hansen M."/>
            <person name="Heiman D."/>
            <person name="Howarth C."/>
            <person name="Larimer J."/>
            <person name="Lui A."/>
            <person name="MacDonald P.J.P."/>
            <person name="McCowen C."/>
            <person name="Montmayeur A."/>
            <person name="Murphy C."/>
            <person name="Neiman D."/>
            <person name="Pearson M."/>
            <person name="Priest M."/>
            <person name="Roberts A."/>
            <person name="Saif S."/>
            <person name="Shea T."/>
            <person name="Sisk P."/>
            <person name="Stolte C."/>
            <person name="Sykes S."/>
            <person name="Wortman J."/>
            <person name="Nusbaum C."/>
            <person name="Birren B."/>
        </authorList>
    </citation>
    <scope>NUCLEOTIDE SEQUENCE [LARGE SCALE GENOMIC DNA]</scope>
    <source>
        <strain evidence="1 2">ATCC 38327</strain>
    </source>
</reference>
<organism evidence="1 2">
    <name type="scientific">Allomyces macrogynus (strain ATCC 38327)</name>
    <name type="common">Allomyces javanicus var. macrogynus</name>
    <dbReference type="NCBI Taxonomy" id="578462"/>
    <lineage>
        <taxon>Eukaryota</taxon>
        <taxon>Fungi</taxon>
        <taxon>Fungi incertae sedis</taxon>
        <taxon>Blastocladiomycota</taxon>
        <taxon>Blastocladiomycetes</taxon>
        <taxon>Blastocladiales</taxon>
        <taxon>Blastocladiaceae</taxon>
        <taxon>Allomyces</taxon>
    </lineage>
</organism>
<proteinExistence type="predicted"/>
<gene>
    <name evidence="1" type="ORF">AMAG_00230</name>
</gene>
<dbReference type="Proteomes" id="UP000054350">
    <property type="component" value="Unassembled WGS sequence"/>
</dbReference>
<dbReference type="AlphaFoldDB" id="A0A0L0RVX4"/>
<sequence length="232" mass="25998">MHTIFGKGMMAADMESDSISDYKLYLDPNYLMSIEVSLHNNMDLPSMEYDSSMCGIDKLDLAMPKEVEDLKHTEHKLFVKTKDLKPKGCKSMSSINNAQLTTFVATLKKGMHLAKVGKCKIKDLHCQYLCKIAAFPAAKSLVFMLMNLLEAYSMVKSDVSLTKHLAIDFAKDMLSHHYIGRLALFLLLVVHVTVPKFVDHAGVFASVLNLIDQMGVEQFASCLLTEYCTLTM</sequence>
<reference evidence="2" key="2">
    <citation type="submission" date="2009-11" db="EMBL/GenBank/DDBJ databases">
        <title>The Genome Sequence of Allomyces macrogynus strain ATCC 38327.</title>
        <authorList>
            <consortium name="The Broad Institute Genome Sequencing Platform"/>
            <person name="Russ C."/>
            <person name="Cuomo C."/>
            <person name="Shea T."/>
            <person name="Young S.K."/>
            <person name="Zeng Q."/>
            <person name="Koehrsen M."/>
            <person name="Haas B."/>
            <person name="Borodovsky M."/>
            <person name="Guigo R."/>
            <person name="Alvarado L."/>
            <person name="Berlin A."/>
            <person name="Borenstein D."/>
            <person name="Chen Z."/>
            <person name="Engels R."/>
            <person name="Freedman E."/>
            <person name="Gellesch M."/>
            <person name="Goldberg J."/>
            <person name="Griggs A."/>
            <person name="Gujja S."/>
            <person name="Heiman D."/>
            <person name="Hepburn T."/>
            <person name="Howarth C."/>
            <person name="Jen D."/>
            <person name="Larson L."/>
            <person name="Lewis B."/>
            <person name="Mehta T."/>
            <person name="Park D."/>
            <person name="Pearson M."/>
            <person name="Roberts A."/>
            <person name="Saif S."/>
            <person name="Shenoy N."/>
            <person name="Sisk P."/>
            <person name="Stolte C."/>
            <person name="Sykes S."/>
            <person name="Walk T."/>
            <person name="White J."/>
            <person name="Yandava C."/>
            <person name="Burger G."/>
            <person name="Gray M.W."/>
            <person name="Holland P.W.H."/>
            <person name="King N."/>
            <person name="Lang F.B.F."/>
            <person name="Roger A.J."/>
            <person name="Ruiz-Trillo I."/>
            <person name="Lander E."/>
            <person name="Nusbaum C."/>
        </authorList>
    </citation>
    <scope>NUCLEOTIDE SEQUENCE [LARGE SCALE GENOMIC DNA]</scope>
    <source>
        <strain evidence="2">ATCC 38327</strain>
    </source>
</reference>
<dbReference type="VEuPathDB" id="FungiDB:AMAG_00230"/>